<dbReference type="CDD" id="cd20010">
    <property type="entry name" value="PBP1_AglR-like"/>
    <property type="match status" value="1"/>
</dbReference>
<dbReference type="CDD" id="cd01392">
    <property type="entry name" value="HTH_LacI"/>
    <property type="match status" value="1"/>
</dbReference>
<dbReference type="Pfam" id="PF00532">
    <property type="entry name" value="Peripla_BP_1"/>
    <property type="match status" value="1"/>
</dbReference>
<dbReference type="EMBL" id="VXRY01000442">
    <property type="protein sequence ID" value="MXY34570.1"/>
    <property type="molecule type" value="Genomic_DNA"/>
</dbReference>
<dbReference type="SUPFAM" id="SSF47413">
    <property type="entry name" value="lambda repressor-like DNA-binding domains"/>
    <property type="match status" value="1"/>
</dbReference>
<keyword evidence="1" id="KW-0805">Transcription regulation</keyword>
<dbReference type="InterPro" id="IPR000843">
    <property type="entry name" value="HTH_LacI"/>
</dbReference>
<dbReference type="Gene3D" id="1.10.260.40">
    <property type="entry name" value="lambda repressor-like DNA-binding domains"/>
    <property type="match status" value="1"/>
</dbReference>
<evidence type="ECO:0000256" key="3">
    <source>
        <dbReference type="ARBA" id="ARBA00023163"/>
    </source>
</evidence>
<dbReference type="InterPro" id="IPR001761">
    <property type="entry name" value="Peripla_BP/Lac1_sug-bd_dom"/>
</dbReference>
<protein>
    <submittedName>
        <fullName evidence="5">LacI family transcriptional regulator</fullName>
    </submittedName>
</protein>
<evidence type="ECO:0000313" key="5">
    <source>
        <dbReference type="EMBL" id="MXY34570.1"/>
    </source>
</evidence>
<evidence type="ECO:0000259" key="4">
    <source>
        <dbReference type="PROSITE" id="PS50932"/>
    </source>
</evidence>
<evidence type="ECO:0000256" key="1">
    <source>
        <dbReference type="ARBA" id="ARBA00023015"/>
    </source>
</evidence>
<dbReference type="PANTHER" id="PTHR30146">
    <property type="entry name" value="LACI-RELATED TRANSCRIPTIONAL REPRESSOR"/>
    <property type="match status" value="1"/>
</dbReference>
<dbReference type="GO" id="GO:0000976">
    <property type="term" value="F:transcription cis-regulatory region binding"/>
    <property type="evidence" value="ECO:0007669"/>
    <property type="project" value="TreeGrafter"/>
</dbReference>
<dbReference type="PROSITE" id="PS50932">
    <property type="entry name" value="HTH_LACI_2"/>
    <property type="match status" value="1"/>
</dbReference>
<evidence type="ECO:0000256" key="2">
    <source>
        <dbReference type="ARBA" id="ARBA00023125"/>
    </source>
</evidence>
<dbReference type="SUPFAM" id="SSF53822">
    <property type="entry name" value="Periplasmic binding protein-like I"/>
    <property type="match status" value="1"/>
</dbReference>
<dbReference type="InterPro" id="IPR010982">
    <property type="entry name" value="Lambda_DNA-bd_dom_sf"/>
</dbReference>
<gene>
    <name evidence="5" type="ORF">F4Y60_10890</name>
</gene>
<organism evidence="5">
    <name type="scientific">Boseongicola sp. SB0664_bin_43</name>
    <dbReference type="NCBI Taxonomy" id="2604844"/>
    <lineage>
        <taxon>Bacteria</taxon>
        <taxon>Pseudomonadati</taxon>
        <taxon>Pseudomonadota</taxon>
        <taxon>Alphaproteobacteria</taxon>
        <taxon>Rhodobacterales</taxon>
        <taxon>Paracoccaceae</taxon>
        <taxon>Boseongicola</taxon>
    </lineage>
</organism>
<comment type="caution">
    <text evidence="5">The sequence shown here is derived from an EMBL/GenBank/DDBJ whole genome shotgun (WGS) entry which is preliminary data.</text>
</comment>
<dbReference type="AlphaFoldDB" id="A0A6B0Y4D5"/>
<keyword evidence="2" id="KW-0238">DNA-binding</keyword>
<sequence>MGEPAKRSGIRDVAEQTGLSVSTVSRALNGYSDVKLETRRRVESMAEQLGYRASFAASSLRSKQTNTVTFMVSKPWTKFVDPFFLSLLDGVELSLQAQGYALQIIMAREYETEHEIIRNSVERGRCDGLLFGRTRPEDERIEWLQQRGFPFVTVGRTDKSDHDWVDVDHYKIGYRATERLIRLGHARIAHLTTPLRYTYSNHALHGYRDALETHGIGHDPALEIECYLTRRTGADAVTELITRGIGPTAIFCGNDVIALSAMEAMRQFGIRPGPDMALIGCDDIPVAAHVGMGLTTFRQDLDALGMRLGRMMVAKLNGDAGPHQQLIDAELILRGTDLPQSGGRAE</sequence>
<dbReference type="PANTHER" id="PTHR30146:SF109">
    <property type="entry name" value="HTH-TYPE TRANSCRIPTIONAL REGULATOR GALS"/>
    <property type="match status" value="1"/>
</dbReference>
<dbReference type="Pfam" id="PF00356">
    <property type="entry name" value="LacI"/>
    <property type="match status" value="1"/>
</dbReference>
<keyword evidence="3" id="KW-0804">Transcription</keyword>
<dbReference type="Gene3D" id="3.40.50.2300">
    <property type="match status" value="2"/>
</dbReference>
<dbReference type="InterPro" id="IPR028082">
    <property type="entry name" value="Peripla_BP_I"/>
</dbReference>
<proteinExistence type="predicted"/>
<dbReference type="GO" id="GO:0003700">
    <property type="term" value="F:DNA-binding transcription factor activity"/>
    <property type="evidence" value="ECO:0007669"/>
    <property type="project" value="TreeGrafter"/>
</dbReference>
<accession>A0A6B0Y4D5</accession>
<dbReference type="SMART" id="SM00354">
    <property type="entry name" value="HTH_LACI"/>
    <property type="match status" value="1"/>
</dbReference>
<reference evidence="5" key="1">
    <citation type="submission" date="2019-09" db="EMBL/GenBank/DDBJ databases">
        <title>Characterisation of the sponge microbiome using genome-centric metagenomics.</title>
        <authorList>
            <person name="Engelberts J.P."/>
            <person name="Robbins S.J."/>
            <person name="De Goeij J.M."/>
            <person name="Aranda M."/>
            <person name="Bell S.C."/>
            <person name="Webster N.S."/>
        </authorList>
    </citation>
    <scope>NUCLEOTIDE SEQUENCE</scope>
    <source>
        <strain evidence="5">SB0664_bin_43</strain>
    </source>
</reference>
<feature type="domain" description="HTH lacI-type" evidence="4">
    <location>
        <begin position="8"/>
        <end position="62"/>
    </location>
</feature>
<name>A0A6B0Y4D5_9RHOB</name>